<evidence type="ECO:0000256" key="3">
    <source>
        <dbReference type="ARBA" id="ARBA00023004"/>
    </source>
</evidence>
<evidence type="ECO:0000313" key="7">
    <source>
        <dbReference type="Proteomes" id="UP001220964"/>
    </source>
</evidence>
<dbReference type="EMBL" id="JARGYC010000019">
    <property type="protein sequence ID" value="MDF0600907.1"/>
    <property type="molecule type" value="Genomic_DNA"/>
</dbReference>
<dbReference type="GO" id="GO:0009055">
    <property type="term" value="F:electron transfer activity"/>
    <property type="evidence" value="ECO:0007669"/>
    <property type="project" value="InterPro"/>
</dbReference>
<evidence type="ECO:0000256" key="1">
    <source>
        <dbReference type="ARBA" id="ARBA00022617"/>
    </source>
</evidence>
<dbReference type="InterPro" id="IPR009056">
    <property type="entry name" value="Cyt_c-like_dom"/>
</dbReference>
<name>A0AAE3T857_9RHOB</name>
<gene>
    <name evidence="6" type="ORF">P1J78_09205</name>
</gene>
<dbReference type="SUPFAM" id="SSF46626">
    <property type="entry name" value="Cytochrome c"/>
    <property type="match status" value="1"/>
</dbReference>
<keyword evidence="2 4" id="KW-0479">Metal-binding</keyword>
<proteinExistence type="predicted"/>
<dbReference type="Pfam" id="PF13442">
    <property type="entry name" value="Cytochrome_CBB3"/>
    <property type="match status" value="1"/>
</dbReference>
<keyword evidence="3 4" id="KW-0408">Iron</keyword>
<keyword evidence="1 4" id="KW-0349">Heme</keyword>
<keyword evidence="7" id="KW-1185">Reference proteome</keyword>
<sequence length="82" mass="8474">MVSVVCLTVLAGGAAAQEAPAPEEGAALFAEACAECHTADGVGFRMPATVEAFRAGHSTRKAPAFKGTDAELQAIIDWLRSR</sequence>
<dbReference type="GO" id="GO:0020037">
    <property type="term" value="F:heme binding"/>
    <property type="evidence" value="ECO:0007669"/>
    <property type="project" value="InterPro"/>
</dbReference>
<dbReference type="InterPro" id="IPR036909">
    <property type="entry name" value="Cyt_c-like_dom_sf"/>
</dbReference>
<dbReference type="Gene3D" id="1.10.760.10">
    <property type="entry name" value="Cytochrome c-like domain"/>
    <property type="match status" value="1"/>
</dbReference>
<dbReference type="GO" id="GO:0046872">
    <property type="term" value="F:metal ion binding"/>
    <property type="evidence" value="ECO:0007669"/>
    <property type="project" value="UniProtKB-KW"/>
</dbReference>
<evidence type="ECO:0000256" key="2">
    <source>
        <dbReference type="ARBA" id="ARBA00022723"/>
    </source>
</evidence>
<comment type="caution">
    <text evidence="6">The sequence shown here is derived from an EMBL/GenBank/DDBJ whole genome shotgun (WGS) entry which is preliminary data.</text>
</comment>
<dbReference type="AlphaFoldDB" id="A0AAE3T857"/>
<organism evidence="6 7">
    <name type="scientific">Psychromarinibacter sediminicola</name>
    <dbReference type="NCBI Taxonomy" id="3033385"/>
    <lineage>
        <taxon>Bacteria</taxon>
        <taxon>Pseudomonadati</taxon>
        <taxon>Pseudomonadota</taxon>
        <taxon>Alphaproteobacteria</taxon>
        <taxon>Rhodobacterales</taxon>
        <taxon>Paracoccaceae</taxon>
        <taxon>Psychromarinibacter</taxon>
    </lineage>
</organism>
<evidence type="ECO:0000256" key="4">
    <source>
        <dbReference type="PROSITE-ProRule" id="PRU00433"/>
    </source>
</evidence>
<feature type="domain" description="Cytochrome c" evidence="5">
    <location>
        <begin position="20"/>
        <end position="82"/>
    </location>
</feature>
<reference evidence="6" key="1">
    <citation type="submission" date="2023-03" db="EMBL/GenBank/DDBJ databases">
        <title>Multiphase analysis and comparison of six strains from genera Psychromarinibacter, Lutimaribacter, and Maritimibacter, including a novel species: Psychromarinibacter sediminicola sp. nov.</title>
        <authorList>
            <person name="Wang Y.-H."/>
            <person name="Ye M.-Q."/>
            <person name="Du Z.-J."/>
        </authorList>
    </citation>
    <scope>NUCLEOTIDE SEQUENCE</scope>
    <source>
        <strain evidence="6">C21-152</strain>
    </source>
</reference>
<protein>
    <submittedName>
        <fullName evidence="6">Cytochrome c</fullName>
    </submittedName>
</protein>
<dbReference type="Proteomes" id="UP001220964">
    <property type="component" value="Unassembled WGS sequence"/>
</dbReference>
<dbReference type="PROSITE" id="PS51007">
    <property type="entry name" value="CYTC"/>
    <property type="match status" value="1"/>
</dbReference>
<evidence type="ECO:0000313" key="6">
    <source>
        <dbReference type="EMBL" id="MDF0600907.1"/>
    </source>
</evidence>
<accession>A0AAE3T857</accession>
<evidence type="ECO:0000259" key="5">
    <source>
        <dbReference type="PROSITE" id="PS51007"/>
    </source>
</evidence>
<dbReference type="RefSeq" id="WP_275567048.1">
    <property type="nucleotide sequence ID" value="NZ_JARGYC010000019.1"/>
</dbReference>